<evidence type="ECO:0000256" key="5">
    <source>
        <dbReference type="ARBA" id="ARBA00022989"/>
    </source>
</evidence>
<dbReference type="InterPro" id="IPR017039">
    <property type="entry name" value="Virul_fac_BrkB"/>
</dbReference>
<keyword evidence="6 7" id="KW-0472">Membrane</keyword>
<comment type="caution">
    <text evidence="8">The sequence shown here is derived from an EMBL/GenBank/DDBJ whole genome shotgun (WGS) entry which is preliminary data.</text>
</comment>
<keyword evidence="5 7" id="KW-1133">Transmembrane helix</keyword>
<organism evidence="8 9">
    <name type="scientific">Chlorobaculum thiosulfatiphilum</name>
    <name type="common">Chlorobium limicola f.sp. thiosulfatophilum</name>
    <dbReference type="NCBI Taxonomy" id="115852"/>
    <lineage>
        <taxon>Bacteria</taxon>
        <taxon>Pseudomonadati</taxon>
        <taxon>Chlorobiota</taxon>
        <taxon>Chlorobiia</taxon>
        <taxon>Chlorobiales</taxon>
        <taxon>Chlorobiaceae</taxon>
        <taxon>Chlorobaculum</taxon>
    </lineage>
</organism>
<evidence type="ECO:0000256" key="7">
    <source>
        <dbReference type="HAMAP-Rule" id="MF_00672"/>
    </source>
</evidence>
<feature type="transmembrane region" description="Helical" evidence="7">
    <location>
        <begin position="106"/>
        <end position="126"/>
    </location>
</feature>
<dbReference type="NCBIfam" id="TIGR00765">
    <property type="entry name" value="yihY_not_rbn"/>
    <property type="match status" value="1"/>
</dbReference>
<dbReference type="InterPro" id="IPR023679">
    <property type="entry name" value="UPF0761_bac"/>
</dbReference>
<feature type="transmembrane region" description="Helical" evidence="7">
    <location>
        <begin position="258"/>
        <end position="282"/>
    </location>
</feature>
<keyword evidence="4 7" id="KW-0812">Transmembrane</keyword>
<feature type="transmembrane region" description="Helical" evidence="7">
    <location>
        <begin position="38"/>
        <end position="64"/>
    </location>
</feature>
<dbReference type="HAMAP" id="MF_00672">
    <property type="entry name" value="UPF0761"/>
    <property type="match status" value="1"/>
</dbReference>
<evidence type="ECO:0000256" key="1">
    <source>
        <dbReference type="ARBA" id="ARBA00004651"/>
    </source>
</evidence>
<dbReference type="OrthoDB" id="9808671at2"/>
<feature type="transmembrane region" description="Helical" evidence="7">
    <location>
        <begin position="214"/>
        <end position="231"/>
    </location>
</feature>
<dbReference type="PANTHER" id="PTHR30213:SF0">
    <property type="entry name" value="UPF0761 MEMBRANE PROTEIN YIHY"/>
    <property type="match status" value="1"/>
</dbReference>
<dbReference type="NCBIfam" id="NF002457">
    <property type="entry name" value="PRK01637.1"/>
    <property type="match status" value="1"/>
</dbReference>
<sequence>MTGTKDSSGDAGGRLHDAAHSASAFFSFMWRHFVHDRVITSAGSLAFQTLLSLVPLMAVMLSILKVFPVFASLKHQIGDFLFQNFAPAQGSILKGYLWEFIDKTSSLSTVGGIFLVVITLFLISTIDQTLNDIWEVQTPRRRLQGFTLYWTVLTLGPLFIGTSVAASSYVWYSVFAEGALLEMKMRLLLYVPFFNSAIAFFLLYMLVPNRKVRFIHALAGGVLAAVLFELAKRWFTFYVSSFATFEHIYGALSVVPMLFFWIYLEWVVVLTGAEFVFSLGYFNPKEQEEEREFDPLQGVPELVAVLRSVWLAQASGSFVTGKKLLASENSGDRSKLGLVVEFLKRSGMLHQTTDGGLAISADIHAMTLFDLYAKLPRELFIGEGCMDDGQGSGEFEPLRAEIREALRGAMQTPLIALLNDSTAKDS</sequence>
<dbReference type="EMBL" id="VDCH01000019">
    <property type="protein sequence ID" value="TNJ38440.1"/>
    <property type="molecule type" value="Genomic_DNA"/>
</dbReference>
<dbReference type="RefSeq" id="WP_139457274.1">
    <property type="nucleotide sequence ID" value="NZ_VDCH01000019.1"/>
</dbReference>
<accession>A0A5C4S4P6</accession>
<evidence type="ECO:0000256" key="6">
    <source>
        <dbReference type="ARBA" id="ARBA00023136"/>
    </source>
</evidence>
<protein>
    <recommendedName>
        <fullName evidence="7">UPF0761 membrane protein FGF66_08770</fullName>
    </recommendedName>
</protein>
<evidence type="ECO:0000313" key="8">
    <source>
        <dbReference type="EMBL" id="TNJ38440.1"/>
    </source>
</evidence>
<feature type="transmembrane region" description="Helical" evidence="7">
    <location>
        <begin position="187"/>
        <end position="207"/>
    </location>
</feature>
<comment type="similarity">
    <text evidence="7">Belongs to the UPF0761 family.</text>
</comment>
<keyword evidence="3" id="KW-0997">Cell inner membrane</keyword>
<proteinExistence type="inferred from homology"/>
<comment type="subcellular location">
    <subcellularLocation>
        <location evidence="1 7">Cell membrane</location>
        <topology evidence="1 7">Multi-pass membrane protein</topology>
    </subcellularLocation>
</comment>
<dbReference type="AlphaFoldDB" id="A0A5C4S4P6"/>
<gene>
    <name evidence="8" type="ORF">FGF66_08770</name>
</gene>
<dbReference type="Pfam" id="PF03631">
    <property type="entry name" value="Virul_fac_BrkB"/>
    <property type="match status" value="1"/>
</dbReference>
<reference evidence="8 9" key="1">
    <citation type="submission" date="2019-05" db="EMBL/GenBank/DDBJ databases">
        <title>Draft Whole-Genome sequence of the green sulfur bacterium Chlorobaculum thiosulfatiphilum DSM 249.</title>
        <authorList>
            <person name="Meyer T.E."/>
            <person name="Kyndt J.A."/>
        </authorList>
    </citation>
    <scope>NUCLEOTIDE SEQUENCE [LARGE SCALE GENOMIC DNA]</scope>
    <source>
        <strain evidence="8 9">DSM 249</strain>
    </source>
</reference>
<evidence type="ECO:0000256" key="4">
    <source>
        <dbReference type="ARBA" id="ARBA00022692"/>
    </source>
</evidence>
<name>A0A5C4S4P6_CHLTI</name>
<keyword evidence="2 7" id="KW-1003">Cell membrane</keyword>
<keyword evidence="9" id="KW-1185">Reference proteome</keyword>
<dbReference type="GO" id="GO:0005886">
    <property type="term" value="C:plasma membrane"/>
    <property type="evidence" value="ECO:0007669"/>
    <property type="project" value="UniProtKB-SubCell"/>
</dbReference>
<dbReference type="PANTHER" id="PTHR30213">
    <property type="entry name" value="INNER MEMBRANE PROTEIN YHJD"/>
    <property type="match status" value="1"/>
</dbReference>
<feature type="transmembrane region" description="Helical" evidence="7">
    <location>
        <begin position="147"/>
        <end position="172"/>
    </location>
</feature>
<dbReference type="Proteomes" id="UP000308271">
    <property type="component" value="Unassembled WGS sequence"/>
</dbReference>
<evidence type="ECO:0000256" key="3">
    <source>
        <dbReference type="ARBA" id="ARBA00022519"/>
    </source>
</evidence>
<evidence type="ECO:0000313" key="9">
    <source>
        <dbReference type="Proteomes" id="UP000308271"/>
    </source>
</evidence>
<evidence type="ECO:0000256" key="2">
    <source>
        <dbReference type="ARBA" id="ARBA00022475"/>
    </source>
</evidence>